<evidence type="ECO:0000313" key="3">
    <source>
        <dbReference type="Proteomes" id="UP000241507"/>
    </source>
</evidence>
<accession>A0A2R3Z806</accession>
<evidence type="ECO:0000259" key="1">
    <source>
        <dbReference type="Pfam" id="PF00501"/>
    </source>
</evidence>
<feature type="domain" description="AMP-dependent synthetase/ligase" evidence="1">
    <location>
        <begin position="78"/>
        <end position="285"/>
    </location>
</feature>
<gene>
    <name evidence="2" type="ORF">C7S20_14680</name>
</gene>
<dbReference type="Proteomes" id="UP000241507">
    <property type="component" value="Chromosome"/>
</dbReference>
<dbReference type="InterPro" id="IPR042099">
    <property type="entry name" value="ANL_N_sf"/>
</dbReference>
<keyword evidence="2" id="KW-0436">Ligase</keyword>
<dbReference type="PANTHER" id="PTHR43845">
    <property type="entry name" value="BLR5969 PROTEIN"/>
    <property type="match status" value="1"/>
</dbReference>
<protein>
    <submittedName>
        <fullName evidence="2">Phenylacetate--CoA ligase</fullName>
    </submittedName>
</protein>
<evidence type="ECO:0000313" key="2">
    <source>
        <dbReference type="EMBL" id="AVR46410.1"/>
    </source>
</evidence>
<dbReference type="RefSeq" id="WP_107013184.1">
    <property type="nucleotide sequence ID" value="NZ_CP028136.1"/>
</dbReference>
<dbReference type="OrthoDB" id="580775at2"/>
<reference evidence="3" key="1">
    <citation type="submission" date="2018-03" db="EMBL/GenBank/DDBJ databases">
        <title>Gramella fulva sp. nov., isolated from a dry surface of tidal flat.</title>
        <authorList>
            <person name="Hwang S.H."/>
            <person name="Hwang W.M."/>
            <person name="Kang K."/>
            <person name="Ahn T.-Y."/>
        </authorList>
    </citation>
    <scope>NUCLEOTIDE SEQUENCE [LARGE SCALE GENOMIC DNA]</scope>
    <source>
        <strain evidence="3">SH35</strain>
    </source>
</reference>
<dbReference type="Gene3D" id="3.40.50.12780">
    <property type="entry name" value="N-terminal domain of ligase-like"/>
    <property type="match status" value="1"/>
</dbReference>
<dbReference type="AlphaFoldDB" id="A0A2R3Z806"/>
<dbReference type="Pfam" id="PF00501">
    <property type="entry name" value="AMP-binding"/>
    <property type="match status" value="1"/>
</dbReference>
<name>A0A2R3Z806_9FLAO</name>
<dbReference type="SUPFAM" id="SSF56801">
    <property type="entry name" value="Acetyl-CoA synthetase-like"/>
    <property type="match status" value="1"/>
</dbReference>
<dbReference type="EMBL" id="CP028136">
    <property type="protein sequence ID" value="AVR46410.1"/>
    <property type="molecule type" value="Genomic_DNA"/>
</dbReference>
<dbReference type="GO" id="GO:0016874">
    <property type="term" value="F:ligase activity"/>
    <property type="evidence" value="ECO:0007669"/>
    <property type="project" value="UniProtKB-KW"/>
</dbReference>
<dbReference type="PANTHER" id="PTHR43845:SF1">
    <property type="entry name" value="BLR5969 PROTEIN"/>
    <property type="match status" value="1"/>
</dbReference>
<organism evidence="2 3">
    <name type="scientific">Christiangramia fulva</name>
    <dbReference type="NCBI Taxonomy" id="2126553"/>
    <lineage>
        <taxon>Bacteria</taxon>
        <taxon>Pseudomonadati</taxon>
        <taxon>Bacteroidota</taxon>
        <taxon>Flavobacteriia</taxon>
        <taxon>Flavobacteriales</taxon>
        <taxon>Flavobacteriaceae</taxon>
        <taxon>Christiangramia</taxon>
    </lineage>
</organism>
<dbReference type="KEGG" id="grs:C7S20_14680"/>
<keyword evidence="3" id="KW-1185">Reference proteome</keyword>
<proteinExistence type="predicted"/>
<sequence length="427" mass="48181">MKDLYFRDKKEIEEEQFALLRKQLLYIAEHSPFYQLIFRERGVDISKIESFDDLRTIPITTKEDLQRFNEDFIAVPKAEIIDLVTTSGTLGSPVSFALNDADLDRLAENEQRSFEIAGVTSKDIVQITTTLDRRFMAGMAYFIGLRKMGAGIIRTGSGLPKLQWESIQRFQPTVLVAVPSFLLKLIDYAVKNKIDIQNSPVKKAICIGEPLRSGDGGLNALGKKITEKWEIELFSTYASTEMATAFTECEFHKGNHVLSDLIYTEIVDEQGREVAPGETGELVVTPLGVQTMPLVRFATGDMLTFTNSACECGRNTKKLGPVIGRKQQKLKLKGTSIYPQHIIEALNSYGKLESFLIEASHDELSNDKLKILIPDTLQSAEIESLKEHFKSELHVTPDFEKIPLEEINSIRFPKTSRKPQVFKDLRN</sequence>
<dbReference type="InterPro" id="IPR000873">
    <property type="entry name" value="AMP-dep_synth/lig_dom"/>
</dbReference>